<evidence type="ECO:0000256" key="3">
    <source>
        <dbReference type="ARBA" id="ARBA00022448"/>
    </source>
</evidence>
<dbReference type="PANTHER" id="PTHR43840">
    <property type="entry name" value="MITOCHONDRIAL METAL TRANSPORTER 1-RELATED"/>
    <property type="match status" value="1"/>
</dbReference>
<comment type="similarity">
    <text evidence="2">Belongs to the cation diffusion facilitator (CDF) transporter (TC 2.A.4) family.</text>
</comment>
<feature type="transmembrane region" description="Helical" evidence="7">
    <location>
        <begin position="158"/>
        <end position="176"/>
    </location>
</feature>
<keyword evidence="11" id="KW-1185">Reference proteome</keyword>
<dbReference type="Proteomes" id="UP001597079">
    <property type="component" value="Unassembled WGS sequence"/>
</dbReference>
<evidence type="ECO:0000256" key="2">
    <source>
        <dbReference type="ARBA" id="ARBA00008114"/>
    </source>
</evidence>
<evidence type="ECO:0000313" key="11">
    <source>
        <dbReference type="Proteomes" id="UP001597079"/>
    </source>
</evidence>
<dbReference type="InterPro" id="IPR036837">
    <property type="entry name" value="Cation_efflux_CTD_sf"/>
</dbReference>
<dbReference type="Gene3D" id="1.20.1510.10">
    <property type="entry name" value="Cation efflux protein transmembrane domain"/>
    <property type="match status" value="1"/>
</dbReference>
<dbReference type="SUPFAM" id="SSF160240">
    <property type="entry name" value="Cation efflux protein cytoplasmic domain-like"/>
    <property type="match status" value="1"/>
</dbReference>
<gene>
    <name evidence="10" type="ORF">ACFSB2_19735</name>
</gene>
<keyword evidence="4 7" id="KW-0812">Transmembrane</keyword>
<dbReference type="InterPro" id="IPR058533">
    <property type="entry name" value="Cation_efflux_TM"/>
</dbReference>
<dbReference type="NCBIfam" id="TIGR01297">
    <property type="entry name" value="CDF"/>
    <property type="match status" value="1"/>
</dbReference>
<accession>A0ABW4JLJ0</accession>
<organism evidence="10 11">
    <name type="scientific">Alicyclobacillus fodiniaquatilis</name>
    <dbReference type="NCBI Taxonomy" id="1661150"/>
    <lineage>
        <taxon>Bacteria</taxon>
        <taxon>Bacillati</taxon>
        <taxon>Bacillota</taxon>
        <taxon>Bacilli</taxon>
        <taxon>Bacillales</taxon>
        <taxon>Alicyclobacillaceae</taxon>
        <taxon>Alicyclobacillus</taxon>
    </lineage>
</organism>
<proteinExistence type="inferred from homology"/>
<feature type="transmembrane region" description="Helical" evidence="7">
    <location>
        <begin position="12"/>
        <end position="35"/>
    </location>
</feature>
<feature type="transmembrane region" description="Helical" evidence="7">
    <location>
        <begin position="82"/>
        <end position="104"/>
    </location>
</feature>
<reference evidence="11" key="1">
    <citation type="journal article" date="2019" name="Int. J. Syst. Evol. Microbiol.">
        <title>The Global Catalogue of Microorganisms (GCM) 10K type strain sequencing project: providing services to taxonomists for standard genome sequencing and annotation.</title>
        <authorList>
            <consortium name="The Broad Institute Genomics Platform"/>
            <consortium name="The Broad Institute Genome Sequencing Center for Infectious Disease"/>
            <person name="Wu L."/>
            <person name="Ma J."/>
        </authorList>
    </citation>
    <scope>NUCLEOTIDE SEQUENCE [LARGE SCALE GENOMIC DNA]</scope>
    <source>
        <strain evidence="11">CGMCC 1.12286</strain>
    </source>
</reference>
<feature type="transmembrane region" description="Helical" evidence="7">
    <location>
        <begin position="116"/>
        <end position="137"/>
    </location>
</feature>
<comment type="subcellular location">
    <subcellularLocation>
        <location evidence="1">Membrane</location>
        <topology evidence="1">Multi-pass membrane protein</topology>
    </subcellularLocation>
</comment>
<evidence type="ECO:0000256" key="4">
    <source>
        <dbReference type="ARBA" id="ARBA00022692"/>
    </source>
</evidence>
<evidence type="ECO:0000256" key="1">
    <source>
        <dbReference type="ARBA" id="ARBA00004141"/>
    </source>
</evidence>
<dbReference type="Pfam" id="PF16916">
    <property type="entry name" value="ZT_dimer"/>
    <property type="match status" value="1"/>
</dbReference>
<feature type="transmembrane region" description="Helical" evidence="7">
    <location>
        <begin position="188"/>
        <end position="207"/>
    </location>
</feature>
<dbReference type="InterPro" id="IPR002524">
    <property type="entry name" value="Cation_efflux"/>
</dbReference>
<sequence length="312" mass="33626">MSSESRAQRQGTVVAYANAIINLLLSIGKGVVGALAGSDALIADAVHSAADLVGSLAVIIGLRIARKPPDEDHPYGHGKAELIAATIVGGFLVAAAVEVGYSSGKSLFYPPKHPDLMAAYAAGAAILVKEFLYHFNIRLGRKLNSKSLIASAYDHRSDVYSSFAALIGIVLSIIGAREHILWLRYMDAIAGLFVALLVLKMAISIAWDALQSLMDRVVLEEADITPYRNTAQSVTGVECIDEIRVRDHGQYVIVDIEIGVDADITVAAGHDIAAEVRSELRRQFNRIQDVFVHVNPYYNDELESQTGKGDEA</sequence>
<dbReference type="InterPro" id="IPR027470">
    <property type="entry name" value="Cation_efflux_CTD"/>
</dbReference>
<dbReference type="Gene3D" id="3.30.70.1350">
    <property type="entry name" value="Cation efflux protein, cytoplasmic domain"/>
    <property type="match status" value="1"/>
</dbReference>
<dbReference type="InterPro" id="IPR050291">
    <property type="entry name" value="CDF_Transporter"/>
</dbReference>
<dbReference type="InterPro" id="IPR027469">
    <property type="entry name" value="Cation_efflux_TMD_sf"/>
</dbReference>
<feature type="transmembrane region" description="Helical" evidence="7">
    <location>
        <begin position="41"/>
        <end position="62"/>
    </location>
</feature>
<dbReference type="RefSeq" id="WP_377944822.1">
    <property type="nucleotide sequence ID" value="NZ_JBHUCX010000083.1"/>
</dbReference>
<evidence type="ECO:0000256" key="7">
    <source>
        <dbReference type="SAM" id="Phobius"/>
    </source>
</evidence>
<dbReference type="EMBL" id="JBHUCX010000083">
    <property type="protein sequence ID" value="MFD1676909.1"/>
    <property type="molecule type" value="Genomic_DNA"/>
</dbReference>
<evidence type="ECO:0000256" key="6">
    <source>
        <dbReference type="ARBA" id="ARBA00023136"/>
    </source>
</evidence>
<protein>
    <submittedName>
        <fullName evidence="10">Cation diffusion facilitator family transporter</fullName>
    </submittedName>
</protein>
<keyword evidence="5 7" id="KW-1133">Transmembrane helix</keyword>
<name>A0ABW4JLJ0_9BACL</name>
<evidence type="ECO:0000259" key="9">
    <source>
        <dbReference type="Pfam" id="PF16916"/>
    </source>
</evidence>
<evidence type="ECO:0000313" key="10">
    <source>
        <dbReference type="EMBL" id="MFD1676909.1"/>
    </source>
</evidence>
<dbReference type="SUPFAM" id="SSF161111">
    <property type="entry name" value="Cation efflux protein transmembrane domain-like"/>
    <property type="match status" value="1"/>
</dbReference>
<feature type="domain" description="Cation efflux protein transmembrane" evidence="8">
    <location>
        <begin position="18"/>
        <end position="214"/>
    </location>
</feature>
<dbReference type="Pfam" id="PF01545">
    <property type="entry name" value="Cation_efflux"/>
    <property type="match status" value="1"/>
</dbReference>
<dbReference type="PANTHER" id="PTHR43840:SF15">
    <property type="entry name" value="MITOCHONDRIAL METAL TRANSPORTER 1-RELATED"/>
    <property type="match status" value="1"/>
</dbReference>
<evidence type="ECO:0000256" key="5">
    <source>
        <dbReference type="ARBA" id="ARBA00022989"/>
    </source>
</evidence>
<comment type="caution">
    <text evidence="10">The sequence shown here is derived from an EMBL/GenBank/DDBJ whole genome shotgun (WGS) entry which is preliminary data.</text>
</comment>
<keyword evidence="3" id="KW-0813">Transport</keyword>
<evidence type="ECO:0000259" key="8">
    <source>
        <dbReference type="Pfam" id="PF01545"/>
    </source>
</evidence>
<keyword evidence="6 7" id="KW-0472">Membrane</keyword>
<feature type="domain" description="Cation efflux protein cytoplasmic" evidence="9">
    <location>
        <begin position="220"/>
        <end position="297"/>
    </location>
</feature>